<protein>
    <submittedName>
        <fullName evidence="6">NUDIX domain-containing protein</fullName>
    </submittedName>
</protein>
<dbReference type="PROSITE" id="PS00893">
    <property type="entry name" value="NUDIX_BOX"/>
    <property type="match status" value="1"/>
</dbReference>
<comment type="similarity">
    <text evidence="2 4">Belongs to the Nudix hydrolase family.</text>
</comment>
<dbReference type="InterPro" id="IPR015797">
    <property type="entry name" value="NUDIX_hydrolase-like_dom_sf"/>
</dbReference>
<evidence type="ECO:0000256" key="2">
    <source>
        <dbReference type="ARBA" id="ARBA00005582"/>
    </source>
</evidence>
<evidence type="ECO:0000256" key="3">
    <source>
        <dbReference type="ARBA" id="ARBA00022801"/>
    </source>
</evidence>
<dbReference type="AlphaFoldDB" id="A0A941D4G1"/>
<reference evidence="6" key="1">
    <citation type="submission" date="2021-04" db="EMBL/GenBank/DDBJ databases">
        <title>Phycicoccus avicenniae sp. nov., a novel endophytic actinomycetes isolated from branch of Avicennia mariana.</title>
        <authorList>
            <person name="Tuo L."/>
        </authorList>
    </citation>
    <scope>NUCLEOTIDE SEQUENCE</scope>
    <source>
        <strain evidence="6">BSK3Z-2</strain>
    </source>
</reference>
<dbReference type="PROSITE" id="PS51462">
    <property type="entry name" value="NUDIX"/>
    <property type="match status" value="1"/>
</dbReference>
<evidence type="ECO:0000313" key="6">
    <source>
        <dbReference type="EMBL" id="MBR7741929.1"/>
    </source>
</evidence>
<evidence type="ECO:0000256" key="4">
    <source>
        <dbReference type="RuleBase" id="RU003476"/>
    </source>
</evidence>
<dbReference type="InterPro" id="IPR000086">
    <property type="entry name" value="NUDIX_hydrolase_dom"/>
</dbReference>
<keyword evidence="3 4" id="KW-0378">Hydrolase</keyword>
<dbReference type="RefSeq" id="WP_211601084.1">
    <property type="nucleotide sequence ID" value="NZ_JAGSNF010000001.1"/>
</dbReference>
<dbReference type="PRINTS" id="PR00502">
    <property type="entry name" value="NUDIXFAMILY"/>
</dbReference>
<dbReference type="GO" id="GO:0016787">
    <property type="term" value="F:hydrolase activity"/>
    <property type="evidence" value="ECO:0007669"/>
    <property type="project" value="UniProtKB-KW"/>
</dbReference>
<dbReference type="PANTHER" id="PTHR43046">
    <property type="entry name" value="GDP-MANNOSE MANNOSYL HYDROLASE"/>
    <property type="match status" value="1"/>
</dbReference>
<evidence type="ECO:0000313" key="7">
    <source>
        <dbReference type="Proteomes" id="UP000677016"/>
    </source>
</evidence>
<organism evidence="6 7">
    <name type="scientific">Phycicoccus avicenniae</name>
    <dbReference type="NCBI Taxonomy" id="2828860"/>
    <lineage>
        <taxon>Bacteria</taxon>
        <taxon>Bacillati</taxon>
        <taxon>Actinomycetota</taxon>
        <taxon>Actinomycetes</taxon>
        <taxon>Micrococcales</taxon>
        <taxon>Intrasporangiaceae</taxon>
        <taxon>Phycicoccus</taxon>
    </lineage>
</organism>
<evidence type="ECO:0000256" key="1">
    <source>
        <dbReference type="ARBA" id="ARBA00001946"/>
    </source>
</evidence>
<comment type="caution">
    <text evidence="6">The sequence shown here is derived from an EMBL/GenBank/DDBJ whole genome shotgun (WGS) entry which is preliminary data.</text>
</comment>
<dbReference type="InterPro" id="IPR020476">
    <property type="entry name" value="Nudix_hydrolase"/>
</dbReference>
<dbReference type="Gene3D" id="3.90.79.10">
    <property type="entry name" value="Nucleoside Triphosphate Pyrophosphohydrolase"/>
    <property type="match status" value="1"/>
</dbReference>
<proteinExistence type="inferred from homology"/>
<gene>
    <name evidence="6" type="ORF">KC207_01310</name>
</gene>
<keyword evidence="7" id="KW-1185">Reference proteome</keyword>
<dbReference type="SUPFAM" id="SSF55811">
    <property type="entry name" value="Nudix"/>
    <property type="match status" value="1"/>
</dbReference>
<comment type="cofactor">
    <cofactor evidence="1">
        <name>Mg(2+)</name>
        <dbReference type="ChEBI" id="CHEBI:18420"/>
    </cofactor>
</comment>
<accession>A0A941D4G1</accession>
<dbReference type="PANTHER" id="PTHR43046:SF14">
    <property type="entry name" value="MUTT_NUDIX FAMILY PROTEIN"/>
    <property type="match status" value="1"/>
</dbReference>
<dbReference type="Proteomes" id="UP000677016">
    <property type="component" value="Unassembled WGS sequence"/>
</dbReference>
<evidence type="ECO:0000259" key="5">
    <source>
        <dbReference type="PROSITE" id="PS51462"/>
    </source>
</evidence>
<feature type="domain" description="Nudix hydrolase" evidence="5">
    <location>
        <begin position="2"/>
        <end position="143"/>
    </location>
</feature>
<name>A0A941D4G1_9MICO</name>
<sequence>MRLREGVRGLVVDDAGWILLVRFDWAGLRPTGGFWANPGGGVERGETRVDALRRELREEVGLTVDALGPEVWTKTALFPMGGWDGQVDHVHLVQVPHFDPCPDLTADQLRDENVHEVRWWSPEEIATSDAVFAPRDLPRLVRELDTHGVPPEPVRITGF</sequence>
<dbReference type="Pfam" id="PF00293">
    <property type="entry name" value="NUDIX"/>
    <property type="match status" value="1"/>
</dbReference>
<dbReference type="InterPro" id="IPR020084">
    <property type="entry name" value="NUDIX_hydrolase_CS"/>
</dbReference>
<dbReference type="EMBL" id="JAGSNF010000001">
    <property type="protein sequence ID" value="MBR7741929.1"/>
    <property type="molecule type" value="Genomic_DNA"/>
</dbReference>